<dbReference type="GO" id="GO:0032259">
    <property type="term" value="P:methylation"/>
    <property type="evidence" value="ECO:0007669"/>
    <property type="project" value="UniProtKB-KW"/>
</dbReference>
<dbReference type="GO" id="GO:0008757">
    <property type="term" value="F:S-adenosylmethionine-dependent methyltransferase activity"/>
    <property type="evidence" value="ECO:0007669"/>
    <property type="project" value="InterPro"/>
</dbReference>
<dbReference type="Pfam" id="PF08241">
    <property type="entry name" value="Methyltransf_11"/>
    <property type="match status" value="1"/>
</dbReference>
<proteinExistence type="predicted"/>
<keyword evidence="3" id="KW-1185">Reference proteome</keyword>
<dbReference type="InterPro" id="IPR050508">
    <property type="entry name" value="Methyltransf_Superfamily"/>
</dbReference>
<sequence>MSVMLLADRALAAIACQLGQPTGFAGRVVGRLLNRGNRSVVIAAIDAADVAVGSVVADIGFGGGVGLDVLLQRVGAAGSVHGVEMSPTMLAEAGRRFSDDIADGRLRLHEGRMENLPLPDTSLDAIISTNTIYFVEELATALRELVRVLRPTGRLVLGVGDPDQMSKMPFTRHGFRLRPMEQVIDAIREAGFARVDDRRVGDGPMGFHILVCVKVL</sequence>
<keyword evidence="2" id="KW-0808">Transferase</keyword>
<dbReference type="Proteomes" id="UP000322244">
    <property type="component" value="Unassembled WGS sequence"/>
</dbReference>
<gene>
    <name evidence="2" type="ORF">FOY51_05020</name>
</gene>
<dbReference type="EMBL" id="VLNY01000002">
    <property type="protein sequence ID" value="KAA0023944.1"/>
    <property type="molecule type" value="Genomic_DNA"/>
</dbReference>
<dbReference type="PANTHER" id="PTHR42912:SF80">
    <property type="entry name" value="METHYLTRANSFERASE DOMAIN-CONTAINING PROTEIN"/>
    <property type="match status" value="1"/>
</dbReference>
<dbReference type="SUPFAM" id="SSF53335">
    <property type="entry name" value="S-adenosyl-L-methionine-dependent methyltransferases"/>
    <property type="match status" value="1"/>
</dbReference>
<comment type="caution">
    <text evidence="2">The sequence shown here is derived from an EMBL/GenBank/DDBJ whole genome shotgun (WGS) entry which is preliminary data.</text>
</comment>
<protein>
    <submittedName>
        <fullName evidence="2">Class I SAM-dependent methyltransferase</fullName>
    </submittedName>
</protein>
<dbReference type="AlphaFoldDB" id="A0A5A7SED4"/>
<reference evidence="2 3" key="1">
    <citation type="submission" date="2019-07" db="EMBL/GenBank/DDBJ databases">
        <title>Rhodococcus cavernicolus sp. nov., isolated from a cave.</title>
        <authorList>
            <person name="Lee S.D."/>
        </authorList>
    </citation>
    <scope>NUCLEOTIDE SEQUENCE [LARGE SCALE GENOMIC DNA]</scope>
    <source>
        <strain evidence="2 3">C1-24</strain>
    </source>
</reference>
<accession>A0A5A7SED4</accession>
<dbReference type="InterPro" id="IPR029063">
    <property type="entry name" value="SAM-dependent_MTases_sf"/>
</dbReference>
<dbReference type="OrthoDB" id="529208at2"/>
<dbReference type="CDD" id="cd02440">
    <property type="entry name" value="AdoMet_MTases"/>
    <property type="match status" value="1"/>
</dbReference>
<evidence type="ECO:0000313" key="2">
    <source>
        <dbReference type="EMBL" id="KAA0023944.1"/>
    </source>
</evidence>
<evidence type="ECO:0000313" key="3">
    <source>
        <dbReference type="Proteomes" id="UP000322244"/>
    </source>
</evidence>
<dbReference type="RefSeq" id="WP_149429104.1">
    <property type="nucleotide sequence ID" value="NZ_VLNY01000002.1"/>
</dbReference>
<feature type="domain" description="Methyltransferase type 11" evidence="1">
    <location>
        <begin position="58"/>
        <end position="157"/>
    </location>
</feature>
<keyword evidence="2" id="KW-0489">Methyltransferase</keyword>
<name>A0A5A7SED4_9NOCA</name>
<evidence type="ECO:0000259" key="1">
    <source>
        <dbReference type="Pfam" id="PF08241"/>
    </source>
</evidence>
<organism evidence="2 3">
    <name type="scientific">Antrihabitans cavernicola</name>
    <dbReference type="NCBI Taxonomy" id="2495913"/>
    <lineage>
        <taxon>Bacteria</taxon>
        <taxon>Bacillati</taxon>
        <taxon>Actinomycetota</taxon>
        <taxon>Actinomycetes</taxon>
        <taxon>Mycobacteriales</taxon>
        <taxon>Nocardiaceae</taxon>
        <taxon>Antrihabitans</taxon>
    </lineage>
</organism>
<dbReference type="PANTHER" id="PTHR42912">
    <property type="entry name" value="METHYLTRANSFERASE"/>
    <property type="match status" value="1"/>
</dbReference>
<dbReference type="InterPro" id="IPR013216">
    <property type="entry name" value="Methyltransf_11"/>
</dbReference>
<dbReference type="Gene3D" id="3.40.50.150">
    <property type="entry name" value="Vaccinia Virus protein VP39"/>
    <property type="match status" value="1"/>
</dbReference>